<evidence type="ECO:0000313" key="1">
    <source>
        <dbReference type="EMBL" id="CAI9106949.1"/>
    </source>
</evidence>
<evidence type="ECO:0000313" key="2">
    <source>
        <dbReference type="Proteomes" id="UP001161247"/>
    </source>
</evidence>
<proteinExistence type="predicted"/>
<reference evidence="1" key="1">
    <citation type="submission" date="2023-03" db="EMBL/GenBank/DDBJ databases">
        <authorList>
            <person name="Julca I."/>
        </authorList>
    </citation>
    <scope>NUCLEOTIDE SEQUENCE</scope>
</reference>
<dbReference type="AlphaFoldDB" id="A0AAV1DGE8"/>
<dbReference type="Proteomes" id="UP001161247">
    <property type="component" value="Chromosome 5"/>
</dbReference>
<accession>A0AAV1DGE8</accession>
<protein>
    <submittedName>
        <fullName evidence="1">OLC1v1006200C1</fullName>
    </submittedName>
</protein>
<gene>
    <name evidence="1" type="ORF">OLC1_LOCUS15372</name>
</gene>
<keyword evidence="2" id="KW-1185">Reference proteome</keyword>
<name>A0AAV1DGE8_OLDCO</name>
<dbReference type="EMBL" id="OX459122">
    <property type="protein sequence ID" value="CAI9106949.1"/>
    <property type="molecule type" value="Genomic_DNA"/>
</dbReference>
<organism evidence="1 2">
    <name type="scientific">Oldenlandia corymbosa var. corymbosa</name>
    <dbReference type="NCBI Taxonomy" id="529605"/>
    <lineage>
        <taxon>Eukaryota</taxon>
        <taxon>Viridiplantae</taxon>
        <taxon>Streptophyta</taxon>
        <taxon>Embryophyta</taxon>
        <taxon>Tracheophyta</taxon>
        <taxon>Spermatophyta</taxon>
        <taxon>Magnoliopsida</taxon>
        <taxon>eudicotyledons</taxon>
        <taxon>Gunneridae</taxon>
        <taxon>Pentapetalae</taxon>
        <taxon>asterids</taxon>
        <taxon>lamiids</taxon>
        <taxon>Gentianales</taxon>
        <taxon>Rubiaceae</taxon>
        <taxon>Rubioideae</taxon>
        <taxon>Spermacoceae</taxon>
        <taxon>Hedyotis-Oldenlandia complex</taxon>
        <taxon>Oldenlandia</taxon>
    </lineage>
</organism>
<sequence length="133" mass="14986">MDTDDDFYPGFERGLTTLGFIINKKGINNQGVILALNHAKPTPEGPENYVHIHPYLLASFSGGCQRSHDYLKNDLPLKCRDYFLKHGKKLLLLEHPSGYPSICPKIMTVKTVTHLEYCWLGGMKQGRGLPCIK</sequence>